<feature type="domain" description="AMP-dependent synthetase/ligase" evidence="5">
    <location>
        <begin position="67"/>
        <end position="422"/>
    </location>
</feature>
<comment type="caution">
    <text evidence="6">The sequence shown here is derived from an EMBL/GenBank/DDBJ whole genome shotgun (WGS) entry which is preliminary data.</text>
</comment>
<accession>A0A433TU32</accession>
<dbReference type="InterPro" id="IPR042099">
    <property type="entry name" value="ANL_N_sf"/>
</dbReference>
<evidence type="ECO:0000313" key="6">
    <source>
        <dbReference type="EMBL" id="RUS85049.1"/>
    </source>
</evidence>
<protein>
    <recommendedName>
        <fullName evidence="4">long-chain-fatty-acid--CoA ligase</fullName>
        <ecNumber evidence="4">6.2.1.3</ecNumber>
    </recommendedName>
</protein>
<dbReference type="Proteomes" id="UP000271974">
    <property type="component" value="Unassembled WGS sequence"/>
</dbReference>
<gene>
    <name evidence="6" type="ORF">EGW08_007186</name>
</gene>
<keyword evidence="7" id="KW-1185">Reference proteome</keyword>
<dbReference type="GO" id="GO:0016020">
    <property type="term" value="C:membrane"/>
    <property type="evidence" value="ECO:0007669"/>
    <property type="project" value="TreeGrafter"/>
</dbReference>
<keyword evidence="2" id="KW-0276">Fatty acid metabolism</keyword>
<proteinExistence type="predicted"/>
<dbReference type="STRING" id="188477.A0A433TU32"/>
<evidence type="ECO:0000256" key="2">
    <source>
        <dbReference type="ARBA" id="ARBA00022832"/>
    </source>
</evidence>
<dbReference type="PANTHER" id="PTHR43272">
    <property type="entry name" value="LONG-CHAIN-FATTY-ACID--COA LIGASE"/>
    <property type="match status" value="1"/>
</dbReference>
<dbReference type="GO" id="GO:0005783">
    <property type="term" value="C:endoplasmic reticulum"/>
    <property type="evidence" value="ECO:0007669"/>
    <property type="project" value="TreeGrafter"/>
</dbReference>
<evidence type="ECO:0000313" key="7">
    <source>
        <dbReference type="Proteomes" id="UP000271974"/>
    </source>
</evidence>
<reference evidence="6 7" key="1">
    <citation type="submission" date="2019-01" db="EMBL/GenBank/DDBJ databases">
        <title>A draft genome assembly of the solar-powered sea slug Elysia chlorotica.</title>
        <authorList>
            <person name="Cai H."/>
            <person name="Li Q."/>
            <person name="Fang X."/>
            <person name="Li J."/>
            <person name="Curtis N.E."/>
            <person name="Altenburger A."/>
            <person name="Shibata T."/>
            <person name="Feng M."/>
            <person name="Maeda T."/>
            <person name="Schwartz J.A."/>
            <person name="Shigenobu S."/>
            <person name="Lundholm N."/>
            <person name="Nishiyama T."/>
            <person name="Yang H."/>
            <person name="Hasebe M."/>
            <person name="Li S."/>
            <person name="Pierce S.K."/>
            <person name="Wang J."/>
        </authorList>
    </citation>
    <scope>NUCLEOTIDE SEQUENCE [LARGE SCALE GENOMIC DNA]</scope>
    <source>
        <strain evidence="6">EC2010</strain>
        <tissue evidence="6">Whole organism of an adult</tissue>
    </source>
</reference>
<keyword evidence="1" id="KW-0436">Ligase</keyword>
<evidence type="ECO:0000256" key="3">
    <source>
        <dbReference type="ARBA" id="ARBA00023098"/>
    </source>
</evidence>
<dbReference type="SUPFAM" id="SSF56801">
    <property type="entry name" value="Acetyl-CoA synthetase-like"/>
    <property type="match status" value="1"/>
</dbReference>
<dbReference type="Gene3D" id="3.40.50.12780">
    <property type="entry name" value="N-terminal domain of ligase-like"/>
    <property type="match status" value="1"/>
</dbReference>
<organism evidence="6 7">
    <name type="scientific">Elysia chlorotica</name>
    <name type="common">Eastern emerald elysia</name>
    <name type="synonym">Sea slug</name>
    <dbReference type="NCBI Taxonomy" id="188477"/>
    <lineage>
        <taxon>Eukaryota</taxon>
        <taxon>Metazoa</taxon>
        <taxon>Spiralia</taxon>
        <taxon>Lophotrochozoa</taxon>
        <taxon>Mollusca</taxon>
        <taxon>Gastropoda</taxon>
        <taxon>Heterobranchia</taxon>
        <taxon>Euthyneura</taxon>
        <taxon>Panpulmonata</taxon>
        <taxon>Sacoglossa</taxon>
        <taxon>Placobranchoidea</taxon>
        <taxon>Plakobranchidae</taxon>
        <taxon>Elysia</taxon>
    </lineage>
</organism>
<dbReference type="Pfam" id="PF00501">
    <property type="entry name" value="AMP-binding"/>
    <property type="match status" value="1"/>
</dbReference>
<evidence type="ECO:0000259" key="5">
    <source>
        <dbReference type="Pfam" id="PF00501"/>
    </source>
</evidence>
<keyword evidence="3" id="KW-0443">Lipid metabolism</keyword>
<evidence type="ECO:0000256" key="1">
    <source>
        <dbReference type="ARBA" id="ARBA00022598"/>
    </source>
</evidence>
<dbReference type="InterPro" id="IPR000873">
    <property type="entry name" value="AMP-dep_synth/lig_dom"/>
</dbReference>
<dbReference type="OrthoDB" id="3633556at2759"/>
<sequence length="683" mass="76850">MAAQSRWVSKVLNEHEAQDDDVDDDRSTIDSPVLGKDHFVHRVEDAAILRLTDSNSEYPPVTIPSFFAKSCRKHKRKPAFVTFNTIFNTISYEEYYRRALSVAKGLIQLGLKPHEGVGFMCQLSVRMFDAIMGAILAGGVFVDLYAPGNKTWLINTMAEAKVAFVFVDSIFTRDIQLDVWDELVHMRSIIITEASATSSIQDSRTVTLQQLIKEGIKVKQDMLAHRIGTHAPNRCCAIFYRSNETLNQPNTPGVMMSHDSLTLMAVLLGEKILNGELGDFSHLHKKSYRLIPTLPITKPAAFVIELLLPLAIGGSIHIFNSNIKARCVWTWVPAVEPHILCVTNKMWIQLRNRIVEKTRGLTNLKGWLFEYAKKRMLDSHLKGKPLPKLARIVIEGVTERLGIRKVGLFLCFGAALPQMHFEYFLSLNIQVIPFKEDDFLSGPNGVCMNRNNIMADSIGTIFPQFEKKMIRLGKTGAHRLFVKGRHMCMGILQSPKLELVDDEGFLDTQSLIMSIEEEVFVVGSTRDEVVLKTGAVLSCRGVENCFKRLLPIVASCMVVGDNMAAAGLLITLKTVINPDTLQATDLLPPEVQAWCEQKLETQYSSAKFLAGSKKLHVVINVMVVSINNLIRRCGGWIEAYKILPRNFSILDMEIDPVSLELNRNLIKERYRDDILTLYPNADY</sequence>
<dbReference type="AlphaFoldDB" id="A0A433TU32"/>
<dbReference type="PANTHER" id="PTHR43272:SF32">
    <property type="entry name" value="AMP-DEPENDENT SYNTHETASE_LIGASE DOMAIN-CONTAINING PROTEIN"/>
    <property type="match status" value="1"/>
</dbReference>
<name>A0A433TU32_ELYCH</name>
<dbReference type="GO" id="GO:0004467">
    <property type="term" value="F:long-chain fatty acid-CoA ligase activity"/>
    <property type="evidence" value="ECO:0007669"/>
    <property type="project" value="UniProtKB-EC"/>
</dbReference>
<dbReference type="EMBL" id="RQTK01000184">
    <property type="protein sequence ID" value="RUS85049.1"/>
    <property type="molecule type" value="Genomic_DNA"/>
</dbReference>
<evidence type="ECO:0000256" key="4">
    <source>
        <dbReference type="ARBA" id="ARBA00026121"/>
    </source>
</evidence>
<dbReference type="EC" id="6.2.1.3" evidence="4"/>